<comment type="caution">
    <text evidence="1">The sequence shown here is derived from an EMBL/GenBank/DDBJ whole genome shotgun (WGS) entry which is preliminary data.</text>
</comment>
<evidence type="ECO:0000313" key="2">
    <source>
        <dbReference type="Proteomes" id="UP000275267"/>
    </source>
</evidence>
<organism evidence="1 2">
    <name type="scientific">Panicum miliaceum</name>
    <name type="common">Proso millet</name>
    <name type="synonym">Broomcorn millet</name>
    <dbReference type="NCBI Taxonomy" id="4540"/>
    <lineage>
        <taxon>Eukaryota</taxon>
        <taxon>Viridiplantae</taxon>
        <taxon>Streptophyta</taxon>
        <taxon>Embryophyta</taxon>
        <taxon>Tracheophyta</taxon>
        <taxon>Spermatophyta</taxon>
        <taxon>Magnoliopsida</taxon>
        <taxon>Liliopsida</taxon>
        <taxon>Poales</taxon>
        <taxon>Poaceae</taxon>
        <taxon>PACMAD clade</taxon>
        <taxon>Panicoideae</taxon>
        <taxon>Panicodae</taxon>
        <taxon>Paniceae</taxon>
        <taxon>Panicinae</taxon>
        <taxon>Panicum</taxon>
        <taxon>Panicum sect. Panicum</taxon>
    </lineage>
</organism>
<reference evidence="2" key="1">
    <citation type="journal article" date="2019" name="Nat. Commun.">
        <title>The genome of broomcorn millet.</title>
        <authorList>
            <person name="Zou C."/>
            <person name="Miki D."/>
            <person name="Li D."/>
            <person name="Tang Q."/>
            <person name="Xiao L."/>
            <person name="Rajput S."/>
            <person name="Deng P."/>
            <person name="Jia W."/>
            <person name="Huang R."/>
            <person name="Zhang M."/>
            <person name="Sun Y."/>
            <person name="Hu J."/>
            <person name="Fu X."/>
            <person name="Schnable P.S."/>
            <person name="Li F."/>
            <person name="Zhang H."/>
            <person name="Feng B."/>
            <person name="Zhu X."/>
            <person name="Liu R."/>
            <person name="Schnable J.C."/>
            <person name="Zhu J.-K."/>
            <person name="Zhang H."/>
        </authorList>
    </citation>
    <scope>NUCLEOTIDE SEQUENCE [LARGE SCALE GENOMIC DNA]</scope>
</reference>
<protein>
    <submittedName>
        <fullName evidence="1">Uncharacterized protein</fullName>
    </submittedName>
</protein>
<sequence length="52" mass="5594">MRKLWIQEDLHLSQTGPGVVRSVGGPISDEDIPIVGTATLTTQQGPITRARP</sequence>
<evidence type="ECO:0000313" key="1">
    <source>
        <dbReference type="EMBL" id="RLM87127.1"/>
    </source>
</evidence>
<dbReference type="Proteomes" id="UP000275267">
    <property type="component" value="Unassembled WGS sequence"/>
</dbReference>
<name>A0A3L6QTH5_PANMI</name>
<proteinExistence type="predicted"/>
<dbReference type="AlphaFoldDB" id="A0A3L6QTH5"/>
<gene>
    <name evidence="1" type="ORF">C2845_PM04G11670</name>
</gene>
<keyword evidence="2" id="KW-1185">Reference proteome</keyword>
<accession>A0A3L6QTH5</accession>
<dbReference type="EMBL" id="PQIB02000011">
    <property type="protein sequence ID" value="RLM87127.1"/>
    <property type="molecule type" value="Genomic_DNA"/>
</dbReference>